<comment type="caution">
    <text evidence="1">The sequence shown here is derived from an EMBL/GenBank/DDBJ whole genome shotgun (WGS) entry which is preliminary data.</text>
</comment>
<dbReference type="Proteomes" id="UP000219522">
    <property type="component" value="Unassembled WGS sequence"/>
</dbReference>
<keyword evidence="2" id="KW-1185">Reference proteome</keyword>
<dbReference type="EMBL" id="OCSU01000001">
    <property type="protein sequence ID" value="SOE54057.1"/>
    <property type="molecule type" value="Genomic_DNA"/>
</dbReference>
<protein>
    <submittedName>
        <fullName evidence="1">Uncharacterized protein</fullName>
    </submittedName>
</protein>
<proteinExistence type="predicted"/>
<evidence type="ECO:0000313" key="2">
    <source>
        <dbReference type="Proteomes" id="UP000219522"/>
    </source>
</evidence>
<dbReference type="RefSeq" id="WP_235026208.1">
    <property type="nucleotide sequence ID" value="NZ_FCOG02000319.1"/>
</dbReference>
<gene>
    <name evidence="1" type="ORF">SAMN05446927_0757</name>
</gene>
<name>A0A7Z7I2X6_9BURK</name>
<evidence type="ECO:0000313" key="1">
    <source>
        <dbReference type="EMBL" id="SOE54057.1"/>
    </source>
</evidence>
<organism evidence="1 2">
    <name type="scientific">Caballeronia arationis</name>
    <dbReference type="NCBI Taxonomy" id="1777142"/>
    <lineage>
        <taxon>Bacteria</taxon>
        <taxon>Pseudomonadati</taxon>
        <taxon>Pseudomonadota</taxon>
        <taxon>Betaproteobacteria</taxon>
        <taxon>Burkholderiales</taxon>
        <taxon>Burkholderiaceae</taxon>
        <taxon>Caballeronia</taxon>
    </lineage>
</organism>
<dbReference type="AlphaFoldDB" id="A0A7Z7I2X6"/>
<accession>A0A7Z7I2X6</accession>
<sequence>MDDRFDRRELLLHLGEVLEAMRCVAHADRPDALIARLTNEVKSLQQFTFLSGLAPTMSAADFVRQATKAYSRWPMELLEQELNRDTLASSVRQALFVGNPDGWKAFAAHIQAEVKWFGTAPAEKNADVAQEMNEQTLENAASVENPDQAANVGRMGPIGRETRLALASTRFDILKTKRF</sequence>
<reference evidence="1 2" key="1">
    <citation type="submission" date="2017-09" db="EMBL/GenBank/DDBJ databases">
        <authorList>
            <person name="Varghese N."/>
            <person name="Submissions S."/>
        </authorList>
    </citation>
    <scope>NUCLEOTIDE SEQUENCE [LARGE SCALE GENOMIC DNA]</scope>
    <source>
        <strain evidence="1 2">OK806</strain>
    </source>
</reference>